<name>A0A1M5UJX1_9BACT</name>
<dbReference type="STRING" id="1121409.SAMN02745124_01201"/>
<reference evidence="1 2" key="1">
    <citation type="submission" date="2016-11" db="EMBL/GenBank/DDBJ databases">
        <authorList>
            <person name="Jaros S."/>
            <person name="Januszkiewicz K."/>
            <person name="Wedrychowicz H."/>
        </authorList>
    </citation>
    <scope>NUCLEOTIDE SEQUENCE [LARGE SCALE GENOMIC DNA]</scope>
    <source>
        <strain evidence="1 2">DSM 9705</strain>
    </source>
</reference>
<organism evidence="1 2">
    <name type="scientific">Desulfofustis glycolicus DSM 9705</name>
    <dbReference type="NCBI Taxonomy" id="1121409"/>
    <lineage>
        <taxon>Bacteria</taxon>
        <taxon>Pseudomonadati</taxon>
        <taxon>Thermodesulfobacteriota</taxon>
        <taxon>Desulfobulbia</taxon>
        <taxon>Desulfobulbales</taxon>
        <taxon>Desulfocapsaceae</taxon>
        <taxon>Desulfofustis</taxon>
    </lineage>
</organism>
<keyword evidence="2" id="KW-1185">Reference proteome</keyword>
<sequence length="87" mass="9657">MNLTEARMQKARGRLEQMKAAGETITQEHNLVKKANANPGSKAKAIAAMCYQCFGGTEEELPDAGWKEEIRGCTSPACALYQHRPYR</sequence>
<protein>
    <submittedName>
        <fullName evidence="1">Uncharacterized protein</fullName>
    </submittedName>
</protein>
<dbReference type="AlphaFoldDB" id="A0A1M5UJX1"/>
<dbReference type="Proteomes" id="UP000184139">
    <property type="component" value="Unassembled WGS sequence"/>
</dbReference>
<gene>
    <name evidence="1" type="ORF">SAMN02745124_01201</name>
</gene>
<evidence type="ECO:0000313" key="2">
    <source>
        <dbReference type="Proteomes" id="UP000184139"/>
    </source>
</evidence>
<proteinExistence type="predicted"/>
<dbReference type="EMBL" id="FQXS01000005">
    <property type="protein sequence ID" value="SHH63126.1"/>
    <property type="molecule type" value="Genomic_DNA"/>
</dbReference>
<evidence type="ECO:0000313" key="1">
    <source>
        <dbReference type="EMBL" id="SHH63126.1"/>
    </source>
</evidence>
<accession>A0A1M5UJX1</accession>